<dbReference type="InterPro" id="IPR036380">
    <property type="entry name" value="Isochorismatase-like_sf"/>
</dbReference>
<dbReference type="RefSeq" id="WP_172656962.1">
    <property type="nucleotide sequence ID" value="NZ_CP009962.1"/>
</dbReference>
<name>A0A0A1FBB2_9BURK</name>
<dbReference type="PRINTS" id="PR01398">
    <property type="entry name" value="ISCHRISMTASE"/>
</dbReference>
<organism evidence="9 10">
    <name type="scientific">Collimonas arenae</name>
    <dbReference type="NCBI Taxonomy" id="279058"/>
    <lineage>
        <taxon>Bacteria</taxon>
        <taxon>Pseudomonadati</taxon>
        <taxon>Pseudomonadota</taxon>
        <taxon>Betaproteobacteria</taxon>
        <taxon>Burkholderiales</taxon>
        <taxon>Oxalobacteraceae</taxon>
        <taxon>Collimonas</taxon>
    </lineage>
</organism>
<dbReference type="InterPro" id="IPR036736">
    <property type="entry name" value="ACP-like_sf"/>
</dbReference>
<dbReference type="STRING" id="279058.LT85_1806"/>
<evidence type="ECO:0000256" key="4">
    <source>
        <dbReference type="ARBA" id="ARBA00022553"/>
    </source>
</evidence>
<comment type="cofactor">
    <cofactor evidence="7">
        <name>pantetheine 4'-phosphate</name>
        <dbReference type="ChEBI" id="CHEBI:47942"/>
    </cofactor>
    <text evidence="7">Binds 1 phosphopantetheine covalently.</text>
</comment>
<dbReference type="InterPro" id="IPR050272">
    <property type="entry name" value="Isochorismatase-like_hydrls"/>
</dbReference>
<evidence type="ECO:0000313" key="9">
    <source>
        <dbReference type="EMBL" id="AIY40964.1"/>
    </source>
</evidence>
<evidence type="ECO:0000313" key="10">
    <source>
        <dbReference type="Proteomes" id="UP000030302"/>
    </source>
</evidence>
<feature type="modified residue" description="O-(pantetheine 4'-phosphoryl)serine" evidence="7">
    <location>
        <position position="253"/>
    </location>
</feature>
<protein>
    <recommendedName>
        <fullName evidence="2">isochorismatase</fullName>
        <ecNumber evidence="2">3.3.2.1</ecNumber>
    </recommendedName>
</protein>
<evidence type="ECO:0000259" key="8">
    <source>
        <dbReference type="PROSITE" id="PS50075"/>
    </source>
</evidence>
<dbReference type="PANTHER" id="PTHR43540">
    <property type="entry name" value="PEROXYUREIDOACRYLATE/UREIDOACRYLATE AMIDOHYDROLASE-RELATED"/>
    <property type="match status" value="1"/>
</dbReference>
<dbReference type="Proteomes" id="UP000030302">
    <property type="component" value="Chromosome"/>
</dbReference>
<dbReference type="EMBL" id="CP009962">
    <property type="protein sequence ID" value="AIY40964.1"/>
    <property type="molecule type" value="Genomic_DNA"/>
</dbReference>
<dbReference type="Gene3D" id="3.40.50.850">
    <property type="entry name" value="Isochorismatase-like"/>
    <property type="match status" value="1"/>
</dbReference>
<gene>
    <name evidence="9" type="ORF">LT85_1806</name>
</gene>
<proteinExistence type="predicted"/>
<comment type="pathway">
    <text evidence="1">Siderophore biosynthesis.</text>
</comment>
<dbReference type="Pfam" id="PF00550">
    <property type="entry name" value="PP-binding"/>
    <property type="match status" value="1"/>
</dbReference>
<dbReference type="KEGG" id="care:LT85_1806"/>
<evidence type="ECO:0000256" key="2">
    <source>
        <dbReference type="ARBA" id="ARBA00012100"/>
    </source>
</evidence>
<reference evidence="10" key="1">
    <citation type="journal article" date="2014" name="Soil Biol. Biochem.">
        <title>Structure and function of bacterial communities in ageing soils: Insights from the Mendocino ecological staircase.</title>
        <authorList>
            <person name="Uroz S."/>
            <person name="Tech J.J."/>
            <person name="Sawaya N.A."/>
            <person name="Frey-Klett P."/>
            <person name="Leveau J.H.J."/>
        </authorList>
    </citation>
    <scope>NUCLEOTIDE SEQUENCE [LARGE SCALE GENOMIC DNA]</scope>
    <source>
        <strain evidence="10">Cal35</strain>
    </source>
</reference>
<dbReference type="InterPro" id="IPR000868">
    <property type="entry name" value="Isochorismatase-like_dom"/>
</dbReference>
<dbReference type="PIRSF" id="PIRSF001111">
    <property type="entry name" value="Isochorismatase"/>
    <property type="match status" value="1"/>
</dbReference>
<dbReference type="SUPFAM" id="SSF47336">
    <property type="entry name" value="ACP-like"/>
    <property type="match status" value="1"/>
</dbReference>
<feature type="domain" description="Carrier" evidence="8">
    <location>
        <begin position="216"/>
        <end position="292"/>
    </location>
</feature>
<evidence type="ECO:0000256" key="7">
    <source>
        <dbReference type="PIRSR" id="PIRSR001111-50"/>
    </source>
</evidence>
<comment type="catalytic activity">
    <reaction evidence="6">
        <text>isochorismate + H2O = (2S,3S)-2,3-dihydroxy-2,3-dihydrobenzoate + pyruvate</text>
        <dbReference type="Rhea" id="RHEA:11112"/>
        <dbReference type="ChEBI" id="CHEBI:15361"/>
        <dbReference type="ChEBI" id="CHEBI:15377"/>
        <dbReference type="ChEBI" id="CHEBI:29780"/>
        <dbReference type="ChEBI" id="CHEBI:58764"/>
        <dbReference type="EC" id="3.3.2.1"/>
    </reaction>
</comment>
<evidence type="ECO:0000256" key="1">
    <source>
        <dbReference type="ARBA" id="ARBA00004924"/>
    </source>
</evidence>
<keyword evidence="4 7" id="KW-0597">Phosphoprotein</keyword>
<dbReference type="GO" id="GO:0008908">
    <property type="term" value="F:isochorismatase activity"/>
    <property type="evidence" value="ECO:0007669"/>
    <property type="project" value="UniProtKB-EC"/>
</dbReference>
<dbReference type="HOGENOM" id="CLU_068979_2_0_4"/>
<accession>A0A0A1FBB2</accession>
<keyword evidence="10" id="KW-1185">Reference proteome</keyword>
<dbReference type="InterPro" id="IPR016291">
    <property type="entry name" value="Isochorismatase"/>
</dbReference>
<dbReference type="FunFam" id="1.10.1200.10:FF:000021">
    <property type="entry name" value="Isochorismatase"/>
    <property type="match status" value="1"/>
</dbReference>
<dbReference type="PANTHER" id="PTHR43540:SF3">
    <property type="entry name" value="ENTEROBACTIN SYNTHASE COMPONENT B"/>
    <property type="match status" value="1"/>
</dbReference>
<dbReference type="AlphaFoldDB" id="A0A0A1FBB2"/>
<evidence type="ECO:0000256" key="6">
    <source>
        <dbReference type="ARBA" id="ARBA00048590"/>
    </source>
</evidence>
<dbReference type="PROSITE" id="PS50075">
    <property type="entry name" value="CARRIER"/>
    <property type="match status" value="1"/>
</dbReference>
<dbReference type="EC" id="3.3.2.1" evidence="2"/>
<dbReference type="Pfam" id="PF00857">
    <property type="entry name" value="Isochorismatase"/>
    <property type="match status" value="1"/>
</dbReference>
<dbReference type="SUPFAM" id="SSF52499">
    <property type="entry name" value="Isochorismatase-like hydrolases"/>
    <property type="match status" value="1"/>
</dbReference>
<evidence type="ECO:0000256" key="3">
    <source>
        <dbReference type="ARBA" id="ARBA00022450"/>
    </source>
</evidence>
<evidence type="ECO:0000256" key="5">
    <source>
        <dbReference type="ARBA" id="ARBA00022801"/>
    </source>
</evidence>
<sequence length="294" mass="32276">MSIPRIASYPMPTAGAMPTNRVDWKPDAARAVLLIHDMQEYFLDFYDNQAEPIPALLEHIGRLRAACDAVGVPVVYTAQPAQQAPQQRGLLQDWWGPGLTAQPYRAPVVAPLAPREQDTVLVKWRYSAFVRSDLLQRMQAQGRDQLIVCGVYAHIGCLMTSADAFMNDIQPFLVGDALADFSAEQHAMALDYVSQRCGVVSSAQDVIAALQPTPASILPVSLAALQAEVAQLLQMPASDLHSDDHLLHAGLDSIRLMSLVERWRRGGSSLTFVDLAEKPTLADWWGLLAQPRSN</sequence>
<dbReference type="Gene3D" id="1.10.1200.10">
    <property type="entry name" value="ACP-like"/>
    <property type="match status" value="1"/>
</dbReference>
<keyword evidence="3 7" id="KW-0596">Phosphopantetheine</keyword>
<keyword evidence="5 9" id="KW-0378">Hydrolase</keyword>
<dbReference type="InterPro" id="IPR009081">
    <property type="entry name" value="PP-bd_ACP"/>
</dbReference>